<name>A0ABQ9FNT3_TEGGR</name>
<evidence type="ECO:0000313" key="2">
    <source>
        <dbReference type="Proteomes" id="UP001217089"/>
    </source>
</evidence>
<comment type="caution">
    <text evidence="1">The sequence shown here is derived from an EMBL/GenBank/DDBJ whole genome shotgun (WGS) entry which is preliminary data.</text>
</comment>
<proteinExistence type="predicted"/>
<protein>
    <recommendedName>
        <fullName evidence="3">Tyr recombinase domain-containing protein</fullName>
    </recommendedName>
</protein>
<keyword evidence="2" id="KW-1185">Reference proteome</keyword>
<evidence type="ECO:0000313" key="1">
    <source>
        <dbReference type="EMBL" id="KAJ8318361.1"/>
    </source>
</evidence>
<accession>A0ABQ9FNT3</accession>
<sequence length="74" mass="8345">MMPNLSAKAKLSRRYCNHYLRATSVHLHIMSVAGHKAETSLKTYYTGYTGEQIKQSMSDTISQGFRCSMQVTVV</sequence>
<dbReference type="EMBL" id="JARBDR010000214">
    <property type="protein sequence ID" value="KAJ8318361.1"/>
    <property type="molecule type" value="Genomic_DNA"/>
</dbReference>
<reference evidence="1 2" key="1">
    <citation type="submission" date="2022-12" db="EMBL/GenBank/DDBJ databases">
        <title>Chromosome-level genome of Tegillarca granosa.</title>
        <authorList>
            <person name="Kim J."/>
        </authorList>
    </citation>
    <scope>NUCLEOTIDE SEQUENCE [LARGE SCALE GENOMIC DNA]</scope>
    <source>
        <strain evidence="1">Teg-2019</strain>
        <tissue evidence="1">Adductor muscle</tissue>
    </source>
</reference>
<evidence type="ECO:0008006" key="3">
    <source>
        <dbReference type="Google" id="ProtNLM"/>
    </source>
</evidence>
<organism evidence="1 2">
    <name type="scientific">Tegillarca granosa</name>
    <name type="common">Malaysian cockle</name>
    <name type="synonym">Anadara granosa</name>
    <dbReference type="NCBI Taxonomy" id="220873"/>
    <lineage>
        <taxon>Eukaryota</taxon>
        <taxon>Metazoa</taxon>
        <taxon>Spiralia</taxon>
        <taxon>Lophotrochozoa</taxon>
        <taxon>Mollusca</taxon>
        <taxon>Bivalvia</taxon>
        <taxon>Autobranchia</taxon>
        <taxon>Pteriomorphia</taxon>
        <taxon>Arcoida</taxon>
        <taxon>Arcoidea</taxon>
        <taxon>Arcidae</taxon>
        <taxon>Tegillarca</taxon>
    </lineage>
</organism>
<gene>
    <name evidence="1" type="ORF">KUTeg_003452</name>
</gene>
<dbReference type="Proteomes" id="UP001217089">
    <property type="component" value="Unassembled WGS sequence"/>
</dbReference>